<proteinExistence type="predicted"/>
<dbReference type="AlphaFoldDB" id="A0A0V0YW46"/>
<feature type="region of interest" description="Disordered" evidence="1">
    <location>
        <begin position="1"/>
        <end position="33"/>
    </location>
</feature>
<sequence>MSEEDEEDTFRINPVKRNSIGSNNLSSGSSDRQ</sequence>
<organism evidence="2 3">
    <name type="scientific">Trichinella spiralis</name>
    <name type="common">Trichina worm</name>
    <dbReference type="NCBI Taxonomy" id="6334"/>
    <lineage>
        <taxon>Eukaryota</taxon>
        <taxon>Metazoa</taxon>
        <taxon>Ecdysozoa</taxon>
        <taxon>Nematoda</taxon>
        <taxon>Enoplea</taxon>
        <taxon>Dorylaimia</taxon>
        <taxon>Trichinellida</taxon>
        <taxon>Trichinellidae</taxon>
        <taxon>Trichinella</taxon>
    </lineage>
</organism>
<dbReference type="EMBL" id="JYDH01004264">
    <property type="protein sequence ID" value="KRY04510.1"/>
    <property type="molecule type" value="Genomic_DNA"/>
</dbReference>
<protein>
    <submittedName>
        <fullName evidence="2">Uncharacterized protein</fullName>
    </submittedName>
</protein>
<evidence type="ECO:0000313" key="2">
    <source>
        <dbReference type="EMBL" id="KRY04510.1"/>
    </source>
</evidence>
<accession>A0A0V0YW46</accession>
<evidence type="ECO:0000256" key="1">
    <source>
        <dbReference type="SAM" id="MobiDB-lite"/>
    </source>
</evidence>
<feature type="non-terminal residue" evidence="2">
    <location>
        <position position="33"/>
    </location>
</feature>
<keyword evidence="3" id="KW-1185">Reference proteome</keyword>
<comment type="caution">
    <text evidence="2">The sequence shown here is derived from an EMBL/GenBank/DDBJ whole genome shotgun (WGS) entry which is preliminary data.</text>
</comment>
<reference evidence="2 3" key="1">
    <citation type="submission" date="2015-01" db="EMBL/GenBank/DDBJ databases">
        <title>Evolution of Trichinella species and genotypes.</title>
        <authorList>
            <person name="Korhonen P.K."/>
            <person name="Edoardo P."/>
            <person name="Giuseppe L.R."/>
            <person name="Gasser R.B."/>
        </authorList>
    </citation>
    <scope>NUCLEOTIDE SEQUENCE [LARGE SCALE GENOMIC DNA]</scope>
    <source>
        <strain evidence="2">ISS3</strain>
    </source>
</reference>
<gene>
    <name evidence="2" type="ORF">T01_842</name>
</gene>
<feature type="compositionally biased region" description="Low complexity" evidence="1">
    <location>
        <begin position="18"/>
        <end position="33"/>
    </location>
</feature>
<dbReference type="Proteomes" id="UP000054776">
    <property type="component" value="Unassembled WGS sequence"/>
</dbReference>
<name>A0A0V0YW46_TRISP</name>
<evidence type="ECO:0000313" key="3">
    <source>
        <dbReference type="Proteomes" id="UP000054776"/>
    </source>
</evidence>
<dbReference type="InParanoid" id="A0A0V0YW46"/>